<sequence length="159" mass="17041">MAVQRSLSTQKVAFSDLMCGNNVLSRVAERGGNIIGAKGEQPLGTRLNQERGMNNLAAFKSAFSDFGSRSKGLSPIAIGGSVGQVNTTDIGAESLANPMGKSWSQVANTSVQHKGHTFEAWSQDVERSAMFILSRKLDGGFLPTLLRRPGNIYLQSNIL</sequence>
<dbReference type="Proteomes" id="UP000325577">
    <property type="component" value="Linkage Group LG3"/>
</dbReference>
<keyword evidence="2" id="KW-1185">Reference proteome</keyword>
<name>A0A5J5A8V0_9ASTE</name>
<proteinExistence type="predicted"/>
<accession>A0A5J5A8V0</accession>
<organism evidence="1 2">
    <name type="scientific">Nyssa sinensis</name>
    <dbReference type="NCBI Taxonomy" id="561372"/>
    <lineage>
        <taxon>Eukaryota</taxon>
        <taxon>Viridiplantae</taxon>
        <taxon>Streptophyta</taxon>
        <taxon>Embryophyta</taxon>
        <taxon>Tracheophyta</taxon>
        <taxon>Spermatophyta</taxon>
        <taxon>Magnoliopsida</taxon>
        <taxon>eudicotyledons</taxon>
        <taxon>Gunneridae</taxon>
        <taxon>Pentapetalae</taxon>
        <taxon>asterids</taxon>
        <taxon>Cornales</taxon>
        <taxon>Nyssaceae</taxon>
        <taxon>Nyssa</taxon>
    </lineage>
</organism>
<gene>
    <name evidence="1" type="ORF">F0562_007636</name>
</gene>
<evidence type="ECO:0000313" key="2">
    <source>
        <dbReference type="Proteomes" id="UP000325577"/>
    </source>
</evidence>
<protein>
    <submittedName>
        <fullName evidence="1">Uncharacterized protein</fullName>
    </submittedName>
</protein>
<dbReference type="AlphaFoldDB" id="A0A5J5A8V0"/>
<dbReference type="EMBL" id="CM018046">
    <property type="protein sequence ID" value="KAA8525781.1"/>
    <property type="molecule type" value="Genomic_DNA"/>
</dbReference>
<reference evidence="1 2" key="1">
    <citation type="submission" date="2019-09" db="EMBL/GenBank/DDBJ databases">
        <title>A chromosome-level genome assembly of the Chinese tupelo Nyssa sinensis.</title>
        <authorList>
            <person name="Yang X."/>
            <person name="Kang M."/>
            <person name="Yang Y."/>
            <person name="Xiong H."/>
            <person name="Wang M."/>
            <person name="Zhang Z."/>
            <person name="Wang Z."/>
            <person name="Wu H."/>
            <person name="Ma T."/>
            <person name="Liu J."/>
            <person name="Xi Z."/>
        </authorList>
    </citation>
    <scope>NUCLEOTIDE SEQUENCE [LARGE SCALE GENOMIC DNA]</scope>
    <source>
        <strain evidence="1">J267</strain>
        <tissue evidence="1">Leaf</tissue>
    </source>
</reference>
<evidence type="ECO:0000313" key="1">
    <source>
        <dbReference type="EMBL" id="KAA8525781.1"/>
    </source>
</evidence>